<dbReference type="Gene3D" id="3.30.1390.30">
    <property type="entry name" value="Penicillin-binding protein 2a, domain 3"/>
    <property type="match status" value="1"/>
</dbReference>
<accession>B5Y7Z4</accession>
<evidence type="ECO:0000256" key="4">
    <source>
        <dbReference type="ARBA" id="ARBA00022519"/>
    </source>
</evidence>
<evidence type="ECO:0000259" key="14">
    <source>
        <dbReference type="Pfam" id="PF00905"/>
    </source>
</evidence>
<evidence type="ECO:0000313" key="17">
    <source>
        <dbReference type="Proteomes" id="UP000001732"/>
    </source>
</evidence>
<evidence type="ECO:0000259" key="15">
    <source>
        <dbReference type="Pfam" id="PF03717"/>
    </source>
</evidence>
<reference evidence="17" key="1">
    <citation type="submission" date="2008-08" db="EMBL/GenBank/DDBJ databases">
        <title>The complete genome sequence of Coprothermobacter proteolyticus strain ATCC 5245 / DSM 5265 / BT.</title>
        <authorList>
            <person name="Dodson R.J."/>
            <person name="Durkin A.S."/>
            <person name="Wu M."/>
            <person name="Eisen J."/>
            <person name="Sutton G."/>
        </authorList>
    </citation>
    <scope>NUCLEOTIDE SEQUENCE [LARGE SCALE GENOMIC DNA]</scope>
    <source>
        <strain evidence="17">ATCC 35245 / DSM 5265 / OCM 4 / BT</strain>
    </source>
</reference>
<keyword evidence="7" id="KW-0812">Transmembrane</keyword>
<dbReference type="GO" id="GO:0006508">
    <property type="term" value="P:proteolysis"/>
    <property type="evidence" value="ECO:0007669"/>
    <property type="project" value="UniProtKB-KW"/>
</dbReference>
<comment type="subcellular location">
    <subcellularLocation>
        <location evidence="2">Cell membrane</location>
    </subcellularLocation>
    <subcellularLocation>
        <location evidence="1">Membrane</location>
        <topology evidence="1">Single-pass membrane protein</topology>
    </subcellularLocation>
</comment>
<dbReference type="SUPFAM" id="SSF56519">
    <property type="entry name" value="Penicillin binding protein dimerisation domain"/>
    <property type="match status" value="1"/>
</dbReference>
<gene>
    <name evidence="16" type="ordered locus">COPRO5265_0533</name>
</gene>
<keyword evidence="12" id="KW-0472">Membrane</keyword>
<dbReference type="PANTHER" id="PTHR30627:SF2">
    <property type="entry name" value="PEPTIDOGLYCAN D,D-TRANSPEPTIDASE MRDA"/>
    <property type="match status" value="1"/>
</dbReference>
<dbReference type="InterPro" id="IPR001460">
    <property type="entry name" value="PCN-bd_Tpept"/>
</dbReference>
<reference evidence="16 17" key="2">
    <citation type="journal article" date="2014" name="Genome Announc.">
        <title>Complete Genome Sequence of Coprothermobacter proteolyticus DSM 5265.</title>
        <authorList>
            <person name="Alexiev A."/>
            <person name="Coil D.A."/>
            <person name="Badger J.H."/>
            <person name="Enticknap J."/>
            <person name="Ward N."/>
            <person name="Robb F.T."/>
            <person name="Eisen J.A."/>
        </authorList>
    </citation>
    <scope>NUCLEOTIDE SEQUENCE [LARGE SCALE GENOMIC DNA]</scope>
    <source>
        <strain evidence="17">ATCC 35245 / DSM 5265 / OCM 4 / BT</strain>
    </source>
</reference>
<evidence type="ECO:0000256" key="3">
    <source>
        <dbReference type="ARBA" id="ARBA00022475"/>
    </source>
</evidence>
<dbReference type="SUPFAM" id="SSF56601">
    <property type="entry name" value="beta-lactamase/transpeptidase-like"/>
    <property type="match status" value="1"/>
</dbReference>
<dbReference type="InterPro" id="IPR036138">
    <property type="entry name" value="PBP_dimer_sf"/>
</dbReference>
<dbReference type="eggNOG" id="COG0768">
    <property type="taxonomic scope" value="Bacteria"/>
</dbReference>
<organism evidence="16 17">
    <name type="scientific">Coprothermobacter proteolyticus (strain ATCC 35245 / DSM 5265 / OCM 4 / BT)</name>
    <dbReference type="NCBI Taxonomy" id="309798"/>
    <lineage>
        <taxon>Bacteria</taxon>
        <taxon>Pseudomonadati</taxon>
        <taxon>Coprothermobacterota</taxon>
        <taxon>Coprothermobacteria</taxon>
        <taxon>Coprothermobacterales</taxon>
        <taxon>Coprothermobacteraceae</taxon>
        <taxon>Coprothermobacter</taxon>
    </lineage>
</organism>
<dbReference type="RefSeq" id="WP_012543502.1">
    <property type="nucleotide sequence ID" value="NC_011295.1"/>
</dbReference>
<protein>
    <submittedName>
        <fullName evidence="16">Penicillin-binding protein, putative</fullName>
    </submittedName>
</protein>
<name>B5Y7Z4_COPPD</name>
<keyword evidence="11" id="KW-1133">Transmembrane helix</keyword>
<evidence type="ECO:0000256" key="2">
    <source>
        <dbReference type="ARBA" id="ARBA00004236"/>
    </source>
</evidence>
<dbReference type="Pfam" id="PF00905">
    <property type="entry name" value="Transpeptidase"/>
    <property type="match status" value="1"/>
</dbReference>
<keyword evidence="5" id="KW-0121">Carboxypeptidase</keyword>
<evidence type="ECO:0000256" key="8">
    <source>
        <dbReference type="ARBA" id="ARBA00022801"/>
    </source>
</evidence>
<feature type="domain" description="Penicillin-binding protein dimerisation" evidence="15">
    <location>
        <begin position="49"/>
        <end position="216"/>
    </location>
</feature>
<evidence type="ECO:0000256" key="7">
    <source>
        <dbReference type="ARBA" id="ARBA00022692"/>
    </source>
</evidence>
<keyword evidence="17" id="KW-1185">Reference proteome</keyword>
<dbReference type="GO" id="GO:0009252">
    <property type="term" value="P:peptidoglycan biosynthetic process"/>
    <property type="evidence" value="ECO:0007669"/>
    <property type="project" value="UniProtKB-KW"/>
</dbReference>
<dbReference type="GO" id="GO:0009002">
    <property type="term" value="F:serine-type D-Ala-D-Ala carboxypeptidase activity"/>
    <property type="evidence" value="ECO:0007669"/>
    <property type="project" value="InterPro"/>
</dbReference>
<evidence type="ECO:0000256" key="6">
    <source>
        <dbReference type="ARBA" id="ARBA00022670"/>
    </source>
</evidence>
<keyword evidence="3" id="KW-1003">Cell membrane</keyword>
<evidence type="ECO:0000256" key="1">
    <source>
        <dbReference type="ARBA" id="ARBA00004167"/>
    </source>
</evidence>
<dbReference type="Pfam" id="PF03717">
    <property type="entry name" value="PBP_dimer"/>
    <property type="match status" value="1"/>
</dbReference>
<keyword evidence="10" id="KW-0573">Peptidoglycan synthesis</keyword>
<evidence type="ECO:0000256" key="5">
    <source>
        <dbReference type="ARBA" id="ARBA00022645"/>
    </source>
</evidence>
<dbReference type="Proteomes" id="UP000001732">
    <property type="component" value="Chromosome"/>
</dbReference>
<keyword evidence="9" id="KW-0133">Cell shape</keyword>
<dbReference type="PANTHER" id="PTHR30627">
    <property type="entry name" value="PEPTIDOGLYCAN D,D-TRANSPEPTIDASE"/>
    <property type="match status" value="1"/>
</dbReference>
<dbReference type="Gene3D" id="3.40.710.10">
    <property type="entry name" value="DD-peptidase/beta-lactamase superfamily"/>
    <property type="match status" value="1"/>
</dbReference>
<dbReference type="InterPro" id="IPR050515">
    <property type="entry name" value="Beta-lactam/transpept"/>
</dbReference>
<evidence type="ECO:0000313" key="16">
    <source>
        <dbReference type="EMBL" id="ACI16850.1"/>
    </source>
</evidence>
<dbReference type="STRING" id="309798.COPRO5265_0533"/>
<dbReference type="NCBIfam" id="TIGR03423">
    <property type="entry name" value="pbp2_mrdA"/>
    <property type="match status" value="1"/>
</dbReference>
<dbReference type="KEGG" id="cpo:COPRO5265_0533"/>
<dbReference type="InterPro" id="IPR012338">
    <property type="entry name" value="Beta-lactam/transpept-like"/>
</dbReference>
<evidence type="ECO:0000256" key="10">
    <source>
        <dbReference type="ARBA" id="ARBA00022984"/>
    </source>
</evidence>
<dbReference type="InterPro" id="IPR005311">
    <property type="entry name" value="PBP_dimer"/>
</dbReference>
<dbReference type="GO" id="GO:0071972">
    <property type="term" value="F:peptidoglycan L,D-transpeptidase activity"/>
    <property type="evidence" value="ECO:0007669"/>
    <property type="project" value="TreeGrafter"/>
</dbReference>
<dbReference type="EMBL" id="CP001145">
    <property type="protein sequence ID" value="ACI16850.1"/>
    <property type="molecule type" value="Genomic_DNA"/>
</dbReference>
<dbReference type="OrthoDB" id="9766847at2"/>
<dbReference type="HOGENOM" id="CLU_009289_1_2_9"/>
<evidence type="ECO:0000256" key="12">
    <source>
        <dbReference type="ARBA" id="ARBA00023136"/>
    </source>
</evidence>
<dbReference type="GO" id="GO:0005886">
    <property type="term" value="C:plasma membrane"/>
    <property type="evidence" value="ECO:0007669"/>
    <property type="project" value="UniProtKB-SubCell"/>
</dbReference>
<feature type="domain" description="Penicillin-binding protein transpeptidase" evidence="14">
    <location>
        <begin position="248"/>
        <end position="546"/>
    </location>
</feature>
<keyword evidence="4" id="KW-0997">Cell inner membrane</keyword>
<keyword evidence="8" id="KW-0378">Hydrolase</keyword>
<dbReference type="GO" id="GO:0008360">
    <property type="term" value="P:regulation of cell shape"/>
    <property type="evidence" value="ECO:0007669"/>
    <property type="project" value="UniProtKB-KW"/>
</dbReference>
<keyword evidence="13" id="KW-0961">Cell wall biogenesis/degradation</keyword>
<dbReference type="AlphaFoldDB" id="B5Y7Z4"/>
<evidence type="ECO:0000256" key="13">
    <source>
        <dbReference type="ARBA" id="ARBA00023316"/>
    </source>
</evidence>
<proteinExistence type="predicted"/>
<keyword evidence="6" id="KW-0645">Protease</keyword>
<dbReference type="Gene3D" id="3.90.1310.10">
    <property type="entry name" value="Penicillin-binding protein 2a (Domain 2)"/>
    <property type="match status" value="1"/>
</dbReference>
<sequence length="574" mass="64464">MRNRAFYALGLLVVLIAGGFIWRLHFLQIQQYDYYATREKNNYTRYVTEEPIRGRILDTKGRVLAYDQTAYNVAVVPALSKNATTTKENLFKLGAKAEDVEAAFENSKLYPFQPMVVIQDISESNRLKVLEVENHDPAIKLVLGSKRVYPYGQLGAFITGYVGMASKEDLQRDENLRPSSIVGKMAAEKVFDSYLRGQPGITEVLVDVTGRVVKEKLVSTPVKGYDVYLTVDMDLQKVAWDAVANEVGGVIAANPRDGSIYALVSKPSFDPNVFVKGIDSATWKEYEKNSSLVNRMTMSQIPPGSTFKVVTGLAGLYYHAITPDFTINDPGYLQLGSARVWNYRHRSWGKVDFEKGLAVSNNVYFGTVGLRTGIDKIYEVAKTMGLTDYPWIEYDAVSKGIIPNQQWKKEVVGEPWYPGDTVNTSIGQGYVAVSPMLMAQVYQQIINDGELYKFRFLKEVRDGKTVVFKAEPESRPQSTIYKNWFPVIRNGMEAGVDWGLLTGLKSSMYTAAGKSGTAETERANKYHKWLIAYANRNNPEIMVVSLRLYTTDTEPVKITKTVMEGYFRGKSAVR</sequence>
<evidence type="ECO:0000256" key="9">
    <source>
        <dbReference type="ARBA" id="ARBA00022960"/>
    </source>
</evidence>
<dbReference type="GO" id="GO:0008658">
    <property type="term" value="F:penicillin binding"/>
    <property type="evidence" value="ECO:0007669"/>
    <property type="project" value="InterPro"/>
</dbReference>
<evidence type="ECO:0000256" key="11">
    <source>
        <dbReference type="ARBA" id="ARBA00022989"/>
    </source>
</evidence>
<dbReference type="InterPro" id="IPR017790">
    <property type="entry name" value="Penicillin-binding_protein_2"/>
</dbReference>
<dbReference type="GO" id="GO:0071555">
    <property type="term" value="P:cell wall organization"/>
    <property type="evidence" value="ECO:0007669"/>
    <property type="project" value="UniProtKB-KW"/>
</dbReference>